<dbReference type="InterPro" id="IPR011051">
    <property type="entry name" value="RmlC_Cupin_sf"/>
</dbReference>
<dbReference type="PANTHER" id="PTHR21047">
    <property type="entry name" value="DTDP-6-DEOXY-D-GLUCOSE-3,5 EPIMERASE"/>
    <property type="match status" value="1"/>
</dbReference>
<name>A0A3B1BGF6_9ZZZZ</name>
<dbReference type="Gene3D" id="2.60.120.10">
    <property type="entry name" value="Jelly Rolls"/>
    <property type="match status" value="1"/>
</dbReference>
<dbReference type="SUPFAM" id="SSF51182">
    <property type="entry name" value="RmlC-like cupins"/>
    <property type="match status" value="1"/>
</dbReference>
<gene>
    <name evidence="1" type="ORF">MNBD_GAMMA24-910</name>
</gene>
<dbReference type="GO" id="GO:0000271">
    <property type="term" value="P:polysaccharide biosynthetic process"/>
    <property type="evidence" value="ECO:0007669"/>
    <property type="project" value="TreeGrafter"/>
</dbReference>
<protein>
    <submittedName>
        <fullName evidence="1">dTDP-4-dehydrorhamnose 3,5-epimerase</fullName>
        <ecNumber evidence="1">5.1.3.13</ecNumber>
    </submittedName>
</protein>
<dbReference type="InterPro" id="IPR000888">
    <property type="entry name" value="RmlC-like"/>
</dbReference>
<keyword evidence="1" id="KW-0413">Isomerase</keyword>
<dbReference type="GO" id="GO:0019305">
    <property type="term" value="P:dTDP-rhamnose biosynthetic process"/>
    <property type="evidence" value="ECO:0007669"/>
    <property type="project" value="TreeGrafter"/>
</dbReference>
<accession>A0A3B1BGF6</accession>
<dbReference type="Pfam" id="PF00908">
    <property type="entry name" value="dTDP_sugar_isom"/>
    <property type="match status" value="1"/>
</dbReference>
<dbReference type="InterPro" id="IPR014710">
    <property type="entry name" value="RmlC-like_jellyroll"/>
</dbReference>
<organism evidence="1">
    <name type="scientific">hydrothermal vent metagenome</name>
    <dbReference type="NCBI Taxonomy" id="652676"/>
    <lineage>
        <taxon>unclassified sequences</taxon>
        <taxon>metagenomes</taxon>
        <taxon>ecological metagenomes</taxon>
    </lineage>
</organism>
<dbReference type="EMBL" id="UOFZ01000121">
    <property type="protein sequence ID" value="VAX13541.1"/>
    <property type="molecule type" value="Genomic_DNA"/>
</dbReference>
<dbReference type="CDD" id="cd00438">
    <property type="entry name" value="cupin_RmlC"/>
    <property type="match status" value="1"/>
</dbReference>
<dbReference type="PANTHER" id="PTHR21047:SF2">
    <property type="entry name" value="THYMIDINE DIPHOSPHO-4-KETO-RHAMNOSE 3,5-EPIMERASE"/>
    <property type="match status" value="1"/>
</dbReference>
<evidence type="ECO:0000313" key="1">
    <source>
        <dbReference type="EMBL" id="VAX13541.1"/>
    </source>
</evidence>
<dbReference type="GO" id="GO:0008830">
    <property type="term" value="F:dTDP-4-dehydrorhamnose 3,5-epimerase activity"/>
    <property type="evidence" value="ECO:0007669"/>
    <property type="project" value="UniProtKB-EC"/>
</dbReference>
<dbReference type="GO" id="GO:0005829">
    <property type="term" value="C:cytosol"/>
    <property type="evidence" value="ECO:0007669"/>
    <property type="project" value="TreeGrafter"/>
</dbReference>
<dbReference type="AlphaFoldDB" id="A0A3B1BGF6"/>
<dbReference type="EC" id="5.1.3.13" evidence="1"/>
<proteinExistence type="predicted"/>
<sequence length="184" mass="21005">MKITPTALPEVLLIEPDVFGDPRGFFMETWHAQKYAQAGLDVKFVQDNHSRSHKGILRGLHYQLEQPQGKLVRVSHGCVFDIAVDIRKGSPTFAQWVAYELSGDNFRQIYIPPGFAHGFCVLSDSADFIYKCTDFYAPEYEKSILWNDPDIGINWPGSNFLISEKDEQASLLKDMNNFLPIYKI</sequence>
<dbReference type="NCBIfam" id="TIGR01221">
    <property type="entry name" value="rmlC"/>
    <property type="match status" value="1"/>
</dbReference>
<reference evidence="1" key="1">
    <citation type="submission" date="2018-06" db="EMBL/GenBank/DDBJ databases">
        <authorList>
            <person name="Zhirakovskaya E."/>
        </authorList>
    </citation>
    <scope>NUCLEOTIDE SEQUENCE</scope>
</reference>